<sequence>MLPNDGKLTGEQRQAVEEAASYLDRAFEEARARLATADVRFDGPRPFCLADGCHCEAWEPNTQPWRIECENCPHPFSRHYVY</sequence>
<dbReference type="Proteomes" id="UP000636661">
    <property type="component" value="Unassembled WGS sequence"/>
</dbReference>
<evidence type="ECO:0000313" key="1">
    <source>
        <dbReference type="EMBL" id="GGU39380.1"/>
    </source>
</evidence>
<reference evidence="1" key="2">
    <citation type="submission" date="2020-09" db="EMBL/GenBank/DDBJ databases">
        <authorList>
            <person name="Sun Q."/>
            <person name="Ohkuma M."/>
        </authorList>
    </citation>
    <scope>NUCLEOTIDE SEQUENCE</scope>
    <source>
        <strain evidence="1">JCM 4391</strain>
    </source>
</reference>
<comment type="caution">
    <text evidence="1">The sequence shown here is derived from an EMBL/GenBank/DDBJ whole genome shotgun (WGS) entry which is preliminary data.</text>
</comment>
<evidence type="ECO:0000313" key="2">
    <source>
        <dbReference type="Proteomes" id="UP000636661"/>
    </source>
</evidence>
<gene>
    <name evidence="1" type="ORF">GCM10010274_28600</name>
</gene>
<proteinExistence type="predicted"/>
<name>A0A918M4K1_9ACTN</name>
<keyword evidence="2" id="KW-1185">Reference proteome</keyword>
<dbReference type="RefSeq" id="WP_189551170.1">
    <property type="nucleotide sequence ID" value="NZ_BMTP01000006.1"/>
</dbReference>
<organism evidence="1 2">
    <name type="scientific">Streptomyces lavendofoliae</name>
    <dbReference type="NCBI Taxonomy" id="67314"/>
    <lineage>
        <taxon>Bacteria</taxon>
        <taxon>Bacillati</taxon>
        <taxon>Actinomycetota</taxon>
        <taxon>Actinomycetes</taxon>
        <taxon>Kitasatosporales</taxon>
        <taxon>Streptomycetaceae</taxon>
        <taxon>Streptomyces</taxon>
    </lineage>
</organism>
<dbReference type="EMBL" id="BMTP01000006">
    <property type="protein sequence ID" value="GGU39380.1"/>
    <property type="molecule type" value="Genomic_DNA"/>
</dbReference>
<reference evidence="1" key="1">
    <citation type="journal article" date="2014" name="Int. J. Syst. Evol. Microbiol.">
        <title>Complete genome sequence of Corynebacterium casei LMG S-19264T (=DSM 44701T), isolated from a smear-ripened cheese.</title>
        <authorList>
            <consortium name="US DOE Joint Genome Institute (JGI-PGF)"/>
            <person name="Walter F."/>
            <person name="Albersmeier A."/>
            <person name="Kalinowski J."/>
            <person name="Ruckert C."/>
        </authorList>
    </citation>
    <scope>NUCLEOTIDE SEQUENCE</scope>
    <source>
        <strain evidence="1">JCM 4391</strain>
    </source>
</reference>
<dbReference type="AlphaFoldDB" id="A0A918M4K1"/>
<accession>A0A918M4K1</accession>
<protein>
    <submittedName>
        <fullName evidence="1">Uncharacterized protein</fullName>
    </submittedName>
</protein>